<dbReference type="EMBL" id="WBZC01000025">
    <property type="protein sequence ID" value="KAB3534788.1"/>
    <property type="molecule type" value="Genomic_DNA"/>
</dbReference>
<comment type="caution">
    <text evidence="3">The sequence shown here is derived from an EMBL/GenBank/DDBJ whole genome shotgun (WGS) entry which is preliminary data.</text>
</comment>
<dbReference type="PROSITE" id="PS51272">
    <property type="entry name" value="SLH"/>
    <property type="match status" value="1"/>
</dbReference>
<evidence type="ECO:0000256" key="1">
    <source>
        <dbReference type="ARBA" id="ARBA00022737"/>
    </source>
</evidence>
<reference evidence="3 4" key="1">
    <citation type="submission" date="2019-10" db="EMBL/GenBank/DDBJ databases">
        <title>Alkaliphilus serpentinus sp. nov. and Alkaliphilus pronyensis sp. nov., two novel anaerobic alkaliphilic species isolated from the serpentinized-hosted hydrothermal field of the Prony Bay (New Caledonia).</title>
        <authorList>
            <person name="Postec A."/>
        </authorList>
    </citation>
    <scope>NUCLEOTIDE SEQUENCE [LARGE SCALE GENOMIC DNA]</scope>
    <source>
        <strain evidence="3 4">LacV</strain>
    </source>
</reference>
<evidence type="ECO:0000313" key="4">
    <source>
        <dbReference type="Proteomes" id="UP000432715"/>
    </source>
</evidence>
<sequence>MLKKRLIIFISVIMLLLSSQITEGFSNENLSYEEVEKIIEEVAKEKNIPSVILKAIAWKESNYRQFDENGQPLIVAGNTGIMQVNKVHKHLDQDKLKHNIKYNIEAGADILLGRWNATGTVYPTIGDMNPNVLEHWYFPLWGYNSWVSKNNPNVSGKKAYQEEIFQLIREKYQQPITSIDAGLLPCKGLPKGSLKLPTPEIHHFGDLNEDHKAVFKDTIGHPKKQYIEALYEMGIVKGVGNDTFKPDEYITKEQAVKIIIDALKIELRKERAVSNDWQDVSQWAVGYMTTAHEKSLIATDDNNNINPKEAIMREEAIGMLVNGIGKEFNEKEPLAIPIKYKDSQQLCPKRVKATAYLIALGVLEDEENKELRPKDFITRGELCELVVKLMERKNL</sequence>
<organism evidence="3 4">
    <name type="scientific">Alkaliphilus pronyensis</name>
    <dbReference type="NCBI Taxonomy" id="1482732"/>
    <lineage>
        <taxon>Bacteria</taxon>
        <taxon>Bacillati</taxon>
        <taxon>Bacillota</taxon>
        <taxon>Clostridia</taxon>
        <taxon>Peptostreptococcales</taxon>
        <taxon>Natronincolaceae</taxon>
        <taxon>Alkaliphilus</taxon>
    </lineage>
</organism>
<dbReference type="InterPro" id="IPR023346">
    <property type="entry name" value="Lysozyme-like_dom_sf"/>
</dbReference>
<dbReference type="Pfam" id="PF00395">
    <property type="entry name" value="SLH"/>
    <property type="match status" value="3"/>
</dbReference>
<keyword evidence="4" id="KW-1185">Reference proteome</keyword>
<dbReference type="Gene3D" id="1.10.530.10">
    <property type="match status" value="1"/>
</dbReference>
<feature type="domain" description="SLH" evidence="2">
    <location>
        <begin position="210"/>
        <end position="273"/>
    </location>
</feature>
<dbReference type="AlphaFoldDB" id="A0A6I0EYR9"/>
<dbReference type="Proteomes" id="UP000432715">
    <property type="component" value="Unassembled WGS sequence"/>
</dbReference>
<evidence type="ECO:0000313" key="3">
    <source>
        <dbReference type="EMBL" id="KAB3534788.1"/>
    </source>
</evidence>
<dbReference type="InterPro" id="IPR001119">
    <property type="entry name" value="SLH_dom"/>
</dbReference>
<dbReference type="RefSeq" id="WP_151861085.1">
    <property type="nucleotide sequence ID" value="NZ_WBZC01000025.1"/>
</dbReference>
<keyword evidence="1" id="KW-0677">Repeat</keyword>
<proteinExistence type="predicted"/>
<dbReference type="OrthoDB" id="9813450at2"/>
<evidence type="ECO:0000259" key="2">
    <source>
        <dbReference type="PROSITE" id="PS51272"/>
    </source>
</evidence>
<gene>
    <name evidence="3" type="ORF">F8154_07965</name>
</gene>
<dbReference type="InterPro" id="IPR008258">
    <property type="entry name" value="Transglycosylase_SLT_dom_1"/>
</dbReference>
<protein>
    <submittedName>
        <fullName evidence="3">Transglycosylase SLT domain-containing protein</fullName>
    </submittedName>
</protein>
<name>A0A6I0EYR9_9FIRM</name>
<dbReference type="SUPFAM" id="SSF53955">
    <property type="entry name" value="Lysozyme-like"/>
    <property type="match status" value="1"/>
</dbReference>
<dbReference type="Pfam" id="PF01464">
    <property type="entry name" value="SLT"/>
    <property type="match status" value="1"/>
</dbReference>
<accession>A0A6I0EYR9</accession>